<dbReference type="InterPro" id="IPR005119">
    <property type="entry name" value="LysR_subst-bd"/>
</dbReference>
<evidence type="ECO:0000256" key="2">
    <source>
        <dbReference type="ARBA" id="ARBA00023015"/>
    </source>
</evidence>
<evidence type="ECO:0000313" key="7">
    <source>
        <dbReference type="EMBL" id="AWN66472.1"/>
    </source>
</evidence>
<dbReference type="FunFam" id="1.10.10.10:FF:000001">
    <property type="entry name" value="LysR family transcriptional regulator"/>
    <property type="match status" value="1"/>
</dbReference>
<evidence type="ECO:0000313" key="14">
    <source>
        <dbReference type="Proteomes" id="UP000192067"/>
    </source>
</evidence>
<sequence length="292" mass="33097">MELRLLKYFWTVATAGTVSKAAEQLYITQPTLSRQIKELERELDTQLFMRDGKKLILTEDGQFLKIKAEEILQLTSKTVQVFEDRKNAELSGHLTIGALEGWTTSSIAKTLQRLTNKYPSITFTILSGNADDIKWKIDNGLVDVGFLLEPTSTEKYNVEKIGFPERWMMLTQSDSELAELDEVSPEIFKKQRILISERPEVRQFIADWAGCQVSDLEIIGGFNLGFHLFEIARAGIGEAVVTEGALIRDYPDLKAIPLSPEVKTLSVLAWKKNIPLTPLTRAFIKQYLQDNE</sequence>
<evidence type="ECO:0000313" key="11">
    <source>
        <dbReference type="Proteomes" id="UP000052991"/>
    </source>
</evidence>
<evidence type="ECO:0000256" key="3">
    <source>
        <dbReference type="ARBA" id="ARBA00023125"/>
    </source>
</evidence>
<reference evidence="7 15" key="4">
    <citation type="submission" date="2018-03" db="EMBL/GenBank/DDBJ databases">
        <title>Genome sequence of Lactococcus lactis strain 14B4 from almond drupe.</title>
        <authorList>
            <person name="Tran T.D."/>
            <person name="McGarvey J.A."/>
            <person name="Huynh S."/>
            <person name="Parker C.T."/>
        </authorList>
    </citation>
    <scope>NUCLEOTIDE SEQUENCE [LARGE SCALE GENOMIC DNA]</scope>
    <source>
        <strain evidence="7 15">14B4</strain>
    </source>
</reference>
<evidence type="ECO:0000313" key="12">
    <source>
        <dbReference type="Proteomes" id="UP000053612"/>
    </source>
</evidence>
<dbReference type="Gene3D" id="3.40.190.290">
    <property type="match status" value="1"/>
</dbReference>
<organism evidence="9 13">
    <name type="scientific">Lactococcus lactis subsp. lactis</name>
    <name type="common">Streptococcus lactis</name>
    <dbReference type="NCBI Taxonomy" id="1360"/>
    <lineage>
        <taxon>Bacteria</taxon>
        <taxon>Bacillati</taxon>
        <taxon>Bacillota</taxon>
        <taxon>Bacilli</taxon>
        <taxon>Lactobacillales</taxon>
        <taxon>Streptococcaceae</taxon>
        <taxon>Lactococcus</taxon>
    </lineage>
</organism>
<dbReference type="EMBL" id="LKLS01000209">
    <property type="protein sequence ID" value="KSU14503.1"/>
    <property type="molecule type" value="Genomic_DNA"/>
</dbReference>
<reference evidence="11 12" key="1">
    <citation type="submission" date="2015-10" db="EMBL/GenBank/DDBJ databases">
        <title>Draft Genome Sequences of 11 Lactococcus lactis subspecies cremoris strains.</title>
        <authorList>
            <person name="Wels M."/>
            <person name="Backus L."/>
            <person name="Boekhorst J."/>
            <person name="Dijkstra A."/>
            <person name="Beerthuizen M."/>
            <person name="Kelly W."/>
            <person name="Siezen R."/>
            <person name="Bachmann H."/>
            <person name="Van Hijum S."/>
        </authorList>
    </citation>
    <scope>NUCLEOTIDE SEQUENCE [LARGE SCALE GENOMIC DNA]</scope>
    <source>
        <strain evidence="12">LMG9449</strain>
        <strain evidence="13">M20</strain>
        <strain evidence="11">N42</strain>
    </source>
</reference>
<feature type="domain" description="HTH lysR-type" evidence="5">
    <location>
        <begin position="1"/>
        <end position="58"/>
    </location>
</feature>
<dbReference type="PANTHER" id="PTHR30419:SF8">
    <property type="entry name" value="NITROGEN ASSIMILATION TRANSCRIPTIONAL ACTIVATOR-RELATED"/>
    <property type="match status" value="1"/>
</dbReference>
<dbReference type="AlphaFoldDB" id="A0A0A7T1U0"/>
<dbReference type="GO" id="GO:0003677">
    <property type="term" value="F:DNA binding"/>
    <property type="evidence" value="ECO:0007669"/>
    <property type="project" value="UniProtKB-KW"/>
</dbReference>
<dbReference type="EMBL" id="LKLU01000064">
    <property type="protein sequence ID" value="KSU21509.1"/>
    <property type="molecule type" value="Genomic_DNA"/>
</dbReference>
<evidence type="ECO:0000313" key="15">
    <source>
        <dbReference type="Proteomes" id="UP000245919"/>
    </source>
</evidence>
<dbReference type="EMBL" id="CP028160">
    <property type="protein sequence ID" value="AWN66472.1"/>
    <property type="molecule type" value="Genomic_DNA"/>
</dbReference>
<keyword evidence="2" id="KW-0805">Transcription regulation</keyword>
<dbReference type="RefSeq" id="WP_021722576.1">
    <property type="nucleotide sequence ID" value="NZ_BJMA01000030.1"/>
</dbReference>
<evidence type="ECO:0000313" key="13">
    <source>
        <dbReference type="Proteomes" id="UP000053719"/>
    </source>
</evidence>
<dbReference type="GeneID" id="89634098"/>
<dbReference type="InterPro" id="IPR036390">
    <property type="entry name" value="WH_DNA-bd_sf"/>
</dbReference>
<accession>A0A0A7T1U0</accession>
<evidence type="ECO:0000259" key="5">
    <source>
        <dbReference type="PROSITE" id="PS50931"/>
    </source>
</evidence>
<reference evidence="6 14" key="2">
    <citation type="journal article" date="2017" name="BMC Genomics">
        <title>Comparative and functional genomics of the Lactococcus lactis taxon; insights into evolution and niche adaptation.</title>
        <authorList>
            <person name="Kelleher P."/>
            <person name="Bottacini F."/>
            <person name="Mahony J."/>
            <person name="Kilcawley K.N."/>
            <person name="van Sinderen D."/>
        </authorList>
    </citation>
    <scope>NUCLEOTIDE SEQUENCE [LARGE SCALE GENOMIC DNA]</scope>
    <source>
        <strain evidence="6 14">UC11</strain>
    </source>
</reference>
<dbReference type="CDD" id="cd05466">
    <property type="entry name" value="PBP2_LTTR_substrate"/>
    <property type="match status" value="1"/>
</dbReference>
<dbReference type="PANTHER" id="PTHR30419">
    <property type="entry name" value="HTH-TYPE TRANSCRIPTIONAL REGULATOR YBHD"/>
    <property type="match status" value="1"/>
</dbReference>
<evidence type="ECO:0000313" key="6">
    <source>
        <dbReference type="EMBL" id="ARE14189.1"/>
    </source>
</evidence>
<dbReference type="PROSITE" id="PS50931">
    <property type="entry name" value="HTH_LYSR"/>
    <property type="match status" value="1"/>
</dbReference>
<evidence type="ECO:0000313" key="9">
    <source>
        <dbReference type="EMBL" id="KSU21509.1"/>
    </source>
</evidence>
<name>A0A0A7T1U0_LACLL</name>
<dbReference type="PATRIC" id="fig|1360.100.peg.2647"/>
<comment type="similarity">
    <text evidence="1">Belongs to the LysR transcriptional regulatory family.</text>
</comment>
<evidence type="ECO:0000256" key="1">
    <source>
        <dbReference type="ARBA" id="ARBA00009437"/>
    </source>
</evidence>
<dbReference type="GO" id="GO:0003700">
    <property type="term" value="F:DNA-binding transcription factor activity"/>
    <property type="evidence" value="ECO:0007669"/>
    <property type="project" value="InterPro"/>
</dbReference>
<protein>
    <submittedName>
        <fullName evidence="6">Fhu operon transcription regulator</fullName>
    </submittedName>
    <submittedName>
        <fullName evidence="7">LysR family transcriptional regulator</fullName>
    </submittedName>
    <submittedName>
        <fullName evidence="9">Transcriptional regulator LysR family</fullName>
    </submittedName>
</protein>
<dbReference type="SUPFAM" id="SSF46785">
    <property type="entry name" value="Winged helix' DNA-binding domain"/>
    <property type="match status" value="1"/>
</dbReference>
<evidence type="ECO:0000313" key="10">
    <source>
        <dbReference type="EMBL" id="KSU27664.1"/>
    </source>
</evidence>
<dbReference type="Pfam" id="PF03466">
    <property type="entry name" value="LysR_substrate"/>
    <property type="match status" value="1"/>
</dbReference>
<proteinExistence type="inferred from homology"/>
<evidence type="ECO:0000256" key="4">
    <source>
        <dbReference type="ARBA" id="ARBA00023163"/>
    </source>
</evidence>
<dbReference type="InterPro" id="IPR000847">
    <property type="entry name" value="LysR_HTH_N"/>
</dbReference>
<evidence type="ECO:0000313" key="8">
    <source>
        <dbReference type="EMBL" id="KSU14503.1"/>
    </source>
</evidence>
<dbReference type="GO" id="GO:0005829">
    <property type="term" value="C:cytosol"/>
    <property type="evidence" value="ECO:0007669"/>
    <property type="project" value="TreeGrafter"/>
</dbReference>
<dbReference type="InterPro" id="IPR050950">
    <property type="entry name" value="HTH-type_LysR_regulators"/>
</dbReference>
<dbReference type="Proteomes" id="UP000245919">
    <property type="component" value="Chromosome"/>
</dbReference>
<dbReference type="InterPro" id="IPR036388">
    <property type="entry name" value="WH-like_DNA-bd_sf"/>
</dbReference>
<dbReference type="Proteomes" id="UP000192067">
    <property type="component" value="Chromosome"/>
</dbReference>
<dbReference type="EMBL" id="LKLW01000069">
    <property type="protein sequence ID" value="KSU27664.1"/>
    <property type="molecule type" value="Genomic_DNA"/>
</dbReference>
<keyword evidence="3" id="KW-0238">DNA-binding</keyword>
<keyword evidence="4" id="KW-0804">Transcription</keyword>
<dbReference type="SUPFAM" id="SSF53850">
    <property type="entry name" value="Periplasmic binding protein-like II"/>
    <property type="match status" value="1"/>
</dbReference>
<gene>
    <name evidence="7" type="ORF">LL14B4_09920</name>
    <name evidence="6" type="ORF">LLUC11_1863</name>
    <name evidence="8" type="ORF">LMG9449_2533</name>
    <name evidence="9" type="ORF">M20_0915</name>
    <name evidence="10" type="ORF">N42_0891</name>
</gene>
<dbReference type="Proteomes" id="UP000053612">
    <property type="component" value="Unassembled WGS sequence"/>
</dbReference>
<dbReference type="Proteomes" id="UP000053719">
    <property type="component" value="Unassembled WGS sequence"/>
</dbReference>
<dbReference type="Gene3D" id="1.10.10.10">
    <property type="entry name" value="Winged helix-like DNA-binding domain superfamily/Winged helix DNA-binding domain"/>
    <property type="match status" value="1"/>
</dbReference>
<reference evidence="9" key="3">
    <citation type="journal article" date="2017" name="Genome Announc.">
        <title>Draft Genome Sequences of 24 Lactococcus lactis Strains.</title>
        <authorList>
            <person name="Backus L."/>
            <person name="Wels M."/>
            <person name="Boekhorst J."/>
            <person name="Dijkstra A.R."/>
            <person name="Beerthuyzen M."/>
            <person name="Kelly W.J."/>
            <person name="Siezen R.J."/>
            <person name="van Hijum S.A."/>
            <person name="Bachmann H."/>
        </authorList>
    </citation>
    <scope>NUCLEOTIDE SEQUENCE</scope>
    <source>
        <strain evidence="8">LMG9447</strain>
        <strain evidence="9">M20</strain>
        <strain evidence="10">N42</strain>
    </source>
</reference>
<dbReference type="PRINTS" id="PR00039">
    <property type="entry name" value="HTHLYSR"/>
</dbReference>
<dbReference type="EMBL" id="CP015904">
    <property type="protein sequence ID" value="ARE14189.1"/>
    <property type="molecule type" value="Genomic_DNA"/>
</dbReference>
<dbReference type="Pfam" id="PF00126">
    <property type="entry name" value="HTH_1"/>
    <property type="match status" value="1"/>
</dbReference>
<dbReference type="Proteomes" id="UP000052991">
    <property type="component" value="Unassembled WGS sequence"/>
</dbReference>